<dbReference type="InParanoid" id="A0A0C3H8K7"/>
<protein>
    <submittedName>
        <fullName evidence="2">Uncharacterized protein</fullName>
    </submittedName>
</protein>
<evidence type="ECO:0000313" key="2">
    <source>
        <dbReference type="EMBL" id="KIM98701.1"/>
    </source>
</evidence>
<dbReference type="OrthoDB" id="2992173at2759"/>
<organism evidence="2 3">
    <name type="scientific">Oidiodendron maius (strain Zn)</name>
    <dbReference type="NCBI Taxonomy" id="913774"/>
    <lineage>
        <taxon>Eukaryota</taxon>
        <taxon>Fungi</taxon>
        <taxon>Dikarya</taxon>
        <taxon>Ascomycota</taxon>
        <taxon>Pezizomycotina</taxon>
        <taxon>Leotiomycetes</taxon>
        <taxon>Leotiomycetes incertae sedis</taxon>
        <taxon>Myxotrichaceae</taxon>
        <taxon>Oidiodendron</taxon>
    </lineage>
</organism>
<feature type="region of interest" description="Disordered" evidence="1">
    <location>
        <begin position="61"/>
        <end position="84"/>
    </location>
</feature>
<name>A0A0C3H8K7_OIDMZ</name>
<dbReference type="AlphaFoldDB" id="A0A0C3H8K7"/>
<proteinExistence type="predicted"/>
<reference evidence="2 3" key="1">
    <citation type="submission" date="2014-04" db="EMBL/GenBank/DDBJ databases">
        <authorList>
            <consortium name="DOE Joint Genome Institute"/>
            <person name="Kuo A."/>
            <person name="Martino E."/>
            <person name="Perotto S."/>
            <person name="Kohler A."/>
            <person name="Nagy L.G."/>
            <person name="Floudas D."/>
            <person name="Copeland A."/>
            <person name="Barry K.W."/>
            <person name="Cichocki N."/>
            <person name="Veneault-Fourrey C."/>
            <person name="LaButti K."/>
            <person name="Lindquist E.A."/>
            <person name="Lipzen A."/>
            <person name="Lundell T."/>
            <person name="Morin E."/>
            <person name="Murat C."/>
            <person name="Sun H."/>
            <person name="Tunlid A."/>
            <person name="Henrissat B."/>
            <person name="Grigoriev I.V."/>
            <person name="Hibbett D.S."/>
            <person name="Martin F."/>
            <person name="Nordberg H.P."/>
            <person name="Cantor M.N."/>
            <person name="Hua S.X."/>
        </authorList>
    </citation>
    <scope>NUCLEOTIDE SEQUENCE [LARGE SCALE GENOMIC DNA]</scope>
    <source>
        <strain evidence="2 3">Zn</strain>
    </source>
</reference>
<keyword evidence="3" id="KW-1185">Reference proteome</keyword>
<dbReference type="HOGENOM" id="CLU_1949438_0_0_1"/>
<feature type="compositionally biased region" description="Pro residues" evidence="1">
    <location>
        <begin position="66"/>
        <end position="79"/>
    </location>
</feature>
<sequence>MVQDGSHWRVATDCDNPIWACVVVNYADSGLQFFLDDCTFYVELRFGLSPFAITLPITYTRTRSPPTTPPLSLPSPPTPGSRIRPRRHYLYGRTYQAANQGEGHVALVATVLDPAAAGDHDTREYRRFV</sequence>
<dbReference type="EMBL" id="KN832880">
    <property type="protein sequence ID" value="KIM98701.1"/>
    <property type="molecule type" value="Genomic_DNA"/>
</dbReference>
<evidence type="ECO:0000256" key="1">
    <source>
        <dbReference type="SAM" id="MobiDB-lite"/>
    </source>
</evidence>
<evidence type="ECO:0000313" key="3">
    <source>
        <dbReference type="Proteomes" id="UP000054321"/>
    </source>
</evidence>
<gene>
    <name evidence="2" type="ORF">OIDMADRAFT_31469</name>
</gene>
<reference evidence="3" key="2">
    <citation type="submission" date="2015-01" db="EMBL/GenBank/DDBJ databases">
        <title>Evolutionary Origins and Diversification of the Mycorrhizal Mutualists.</title>
        <authorList>
            <consortium name="DOE Joint Genome Institute"/>
            <consortium name="Mycorrhizal Genomics Consortium"/>
            <person name="Kohler A."/>
            <person name="Kuo A."/>
            <person name="Nagy L.G."/>
            <person name="Floudas D."/>
            <person name="Copeland A."/>
            <person name="Barry K.W."/>
            <person name="Cichocki N."/>
            <person name="Veneault-Fourrey C."/>
            <person name="LaButti K."/>
            <person name="Lindquist E.A."/>
            <person name="Lipzen A."/>
            <person name="Lundell T."/>
            <person name="Morin E."/>
            <person name="Murat C."/>
            <person name="Riley R."/>
            <person name="Ohm R."/>
            <person name="Sun H."/>
            <person name="Tunlid A."/>
            <person name="Henrissat B."/>
            <person name="Grigoriev I.V."/>
            <person name="Hibbett D.S."/>
            <person name="Martin F."/>
        </authorList>
    </citation>
    <scope>NUCLEOTIDE SEQUENCE [LARGE SCALE GENOMIC DNA]</scope>
    <source>
        <strain evidence="3">Zn</strain>
    </source>
</reference>
<accession>A0A0C3H8K7</accession>
<dbReference type="Proteomes" id="UP000054321">
    <property type="component" value="Unassembled WGS sequence"/>
</dbReference>